<reference evidence="5 6" key="1">
    <citation type="submission" date="2024-12" db="EMBL/GenBank/DDBJ databases">
        <title>Draft genome sequence of Chryseobacterium kwangjuense AG447.</title>
        <authorList>
            <person name="Cheptsov V.S."/>
            <person name="Belov A."/>
            <person name="Zavarzina A.G."/>
        </authorList>
    </citation>
    <scope>NUCLEOTIDE SEQUENCE [LARGE SCALE GENOMIC DNA]</scope>
    <source>
        <strain evidence="5 6">AG447</strain>
    </source>
</reference>
<gene>
    <name evidence="5" type="primary">tssR</name>
    <name evidence="5" type="ORF">ACKW6Q_10520</name>
</gene>
<feature type="domain" description="Type VI secretion system TssR-like VWA" evidence="4">
    <location>
        <begin position="292"/>
        <end position="586"/>
    </location>
</feature>
<organism evidence="5 6">
    <name type="scientific">Chryseobacterium kwangjuense</name>
    <dbReference type="NCBI Taxonomy" id="267125"/>
    <lineage>
        <taxon>Bacteria</taxon>
        <taxon>Pseudomonadati</taxon>
        <taxon>Bacteroidota</taxon>
        <taxon>Flavobacteriia</taxon>
        <taxon>Flavobacteriales</taxon>
        <taxon>Weeksellaceae</taxon>
        <taxon>Chryseobacterium group</taxon>
        <taxon>Chryseobacterium</taxon>
    </lineage>
</organism>
<dbReference type="SUPFAM" id="SSF53300">
    <property type="entry name" value="vWA-like"/>
    <property type="match status" value="1"/>
</dbReference>
<accession>A0ABW9K238</accession>
<dbReference type="InterPro" id="IPR049358">
    <property type="entry name" value="T6SS_TssR-like_C"/>
</dbReference>
<dbReference type="InterPro" id="IPR040530">
    <property type="entry name" value="T6SS_TssR-like_N"/>
</dbReference>
<name>A0ABW9K238_9FLAO</name>
<dbReference type="Gene3D" id="3.40.50.410">
    <property type="entry name" value="von Willebrand factor, type A domain"/>
    <property type="match status" value="1"/>
</dbReference>
<evidence type="ECO:0000259" key="3">
    <source>
        <dbReference type="Pfam" id="PF20781"/>
    </source>
</evidence>
<evidence type="ECO:0000259" key="1">
    <source>
        <dbReference type="Pfam" id="PF17643"/>
    </source>
</evidence>
<dbReference type="InterPro" id="IPR049359">
    <property type="entry name" value="T6SS_TssR-like_dom_2"/>
</dbReference>
<comment type="caution">
    <text evidence="5">The sequence shown here is derived from an EMBL/GenBank/DDBJ whole genome shotgun (WGS) entry which is preliminary data.</text>
</comment>
<dbReference type="Proteomes" id="UP001634154">
    <property type="component" value="Unassembled WGS sequence"/>
</dbReference>
<dbReference type="Pfam" id="PF20781">
    <property type="entry name" value="TssR_C"/>
    <property type="match status" value="1"/>
</dbReference>
<dbReference type="RefSeq" id="WP_409356629.1">
    <property type="nucleotide sequence ID" value="NZ_JBJXVJ010000002.1"/>
</dbReference>
<sequence length="799" mass="90108">MKNKFPLAAYYIGLSVLITSCQVKLPYKKTPEPSQYGSVDNSKVVNGYPKKSVPWIVISDRSRNTAYLDKSDEKSYKEVKFLEPLMVLKNRDGMVKVAEYVPDALMKKVSPKSIKTYGWIPESDLLLWNNSLKSEQTGYPVRVAVVPNNSEVIRSSERYYKNDSIMVFNSPSLIEAANVKIPNGQMVYVYKQAENNKRFLVGKKPSIDIDSISTNLYGWVSANVISAWGERSAIKLKNDTGISDTTLGIHEGYPGGMDDDSKTAILLSEVNKRTPLENIYPVSLPLNEAPSADLKTKYFTNILDYSKNYIFNVLGEAIYFNRYREITERDKNINIVFALDVSAPNAPYAPIVKSLLQDLQLRFEKPSYFNGVKYGVVLYKNNPCGENVLASSLSTDYNKITTFIDQRTNEMNCSSNSGYQPVGEALTAAGNLLANVPDETNIVVTVGTSANQSGNMYSVISSLTQAQARLIMFQTSARSSDTYNDFVLMAENVVTNTAKNIAELKKQKIINQYDVLTKNNFSLVEGDAGFFSLDYPKQSMSQGFVIFPKKGDVTTPGYLKKSVDSLIAQVTLDNQAIDKSLNEYFHSSVGAGKTDVDLKYKYLYPGLTNPVSAGIAAQLINYGNPFLVKGYIPKDLKDYKPGIEKGILISETEYDNLKNFYTEVHLKTEPDKPGFNQARAIKEYISLLKKYNPTLKFLDKSELYEKPMSYAVGISTGFDNSEEELMSKFKLKGWKKSKIVLRETVRKYFKDYKNLAERMLIHRNSPAVKIQQNGQTFYWLNEYFMPSTQIFEEPEYTKH</sequence>
<dbReference type="Pfam" id="PF17643">
    <property type="entry name" value="TssR"/>
    <property type="match status" value="1"/>
</dbReference>
<dbReference type="PROSITE" id="PS51257">
    <property type="entry name" value="PROKAR_LIPOPROTEIN"/>
    <property type="match status" value="1"/>
</dbReference>
<feature type="domain" description="Type VI secretion system TssR-like C-terminal" evidence="3">
    <location>
        <begin position="645"/>
        <end position="784"/>
    </location>
</feature>
<feature type="domain" description="Type VI secretion system TssR-like N-terminal barrel" evidence="1">
    <location>
        <begin position="28"/>
        <end position="127"/>
    </location>
</feature>
<dbReference type="InterPro" id="IPR049360">
    <property type="entry name" value="T6SS_TssR-like_VWA"/>
</dbReference>
<proteinExistence type="predicted"/>
<evidence type="ECO:0000259" key="2">
    <source>
        <dbReference type="Pfam" id="PF20780"/>
    </source>
</evidence>
<protein>
    <submittedName>
        <fullName evidence="5">Type VI secretion system protein TssR domain-containing protein</fullName>
    </submittedName>
</protein>
<evidence type="ECO:0000313" key="6">
    <source>
        <dbReference type="Proteomes" id="UP001634154"/>
    </source>
</evidence>
<feature type="domain" description="Type VI secretion system TssR-like second" evidence="2">
    <location>
        <begin position="146"/>
        <end position="226"/>
    </location>
</feature>
<evidence type="ECO:0000313" key="5">
    <source>
        <dbReference type="EMBL" id="MFN1217393.1"/>
    </source>
</evidence>
<dbReference type="EMBL" id="JBJXVJ010000002">
    <property type="protein sequence ID" value="MFN1217393.1"/>
    <property type="molecule type" value="Genomic_DNA"/>
</dbReference>
<dbReference type="Pfam" id="PF20782">
    <property type="entry name" value="TssR_VWA"/>
    <property type="match status" value="1"/>
</dbReference>
<evidence type="ECO:0000259" key="4">
    <source>
        <dbReference type="Pfam" id="PF20782"/>
    </source>
</evidence>
<dbReference type="InterPro" id="IPR036465">
    <property type="entry name" value="vWFA_dom_sf"/>
</dbReference>
<keyword evidence="6" id="KW-1185">Reference proteome</keyword>
<dbReference type="Pfam" id="PF20780">
    <property type="entry name" value="TssR_M"/>
    <property type="match status" value="1"/>
</dbReference>